<accession>A0ACB9AB39</accession>
<reference evidence="1 2" key="2">
    <citation type="journal article" date="2022" name="Mol. Ecol. Resour.">
        <title>The genomes of chicory, endive, great burdock and yacon provide insights into Asteraceae paleo-polyploidization history and plant inulin production.</title>
        <authorList>
            <person name="Fan W."/>
            <person name="Wang S."/>
            <person name="Wang H."/>
            <person name="Wang A."/>
            <person name="Jiang F."/>
            <person name="Liu H."/>
            <person name="Zhao H."/>
            <person name="Xu D."/>
            <person name="Zhang Y."/>
        </authorList>
    </citation>
    <scope>NUCLEOTIDE SEQUENCE [LARGE SCALE GENOMIC DNA]</scope>
    <source>
        <strain evidence="2">cv. Niubang</strain>
    </source>
</reference>
<evidence type="ECO:0000313" key="1">
    <source>
        <dbReference type="EMBL" id="KAI3707422.1"/>
    </source>
</evidence>
<gene>
    <name evidence="1" type="ORF">L6452_25927</name>
</gene>
<dbReference type="EMBL" id="CM042054">
    <property type="protein sequence ID" value="KAI3707422.1"/>
    <property type="molecule type" value="Genomic_DNA"/>
</dbReference>
<proteinExistence type="predicted"/>
<keyword evidence="2" id="KW-1185">Reference proteome</keyword>
<name>A0ACB9AB39_ARCLA</name>
<reference evidence="2" key="1">
    <citation type="journal article" date="2022" name="Mol. Ecol. Resour.">
        <title>The genomes of chicory, endive, great burdock and yacon provide insights into Asteraceae palaeo-polyploidization history and plant inulin production.</title>
        <authorList>
            <person name="Fan W."/>
            <person name="Wang S."/>
            <person name="Wang H."/>
            <person name="Wang A."/>
            <person name="Jiang F."/>
            <person name="Liu H."/>
            <person name="Zhao H."/>
            <person name="Xu D."/>
            <person name="Zhang Y."/>
        </authorList>
    </citation>
    <scope>NUCLEOTIDE SEQUENCE [LARGE SCALE GENOMIC DNA]</scope>
    <source>
        <strain evidence="2">cv. Niubang</strain>
    </source>
</reference>
<sequence>MSQPDLQFDFLTTYRKIVRRYMDYRPREEEASLERARESLIAISYCEPEKVSDSIEPEKSNTKDKAVSAEASVDELRAKLISIASDGPSVGSD</sequence>
<comment type="caution">
    <text evidence="1">The sequence shown here is derived from an EMBL/GenBank/DDBJ whole genome shotgun (WGS) entry which is preliminary data.</text>
</comment>
<organism evidence="1 2">
    <name type="scientific">Arctium lappa</name>
    <name type="common">Greater burdock</name>
    <name type="synonym">Lappa major</name>
    <dbReference type="NCBI Taxonomy" id="4217"/>
    <lineage>
        <taxon>Eukaryota</taxon>
        <taxon>Viridiplantae</taxon>
        <taxon>Streptophyta</taxon>
        <taxon>Embryophyta</taxon>
        <taxon>Tracheophyta</taxon>
        <taxon>Spermatophyta</taxon>
        <taxon>Magnoliopsida</taxon>
        <taxon>eudicotyledons</taxon>
        <taxon>Gunneridae</taxon>
        <taxon>Pentapetalae</taxon>
        <taxon>asterids</taxon>
        <taxon>campanulids</taxon>
        <taxon>Asterales</taxon>
        <taxon>Asteraceae</taxon>
        <taxon>Carduoideae</taxon>
        <taxon>Cardueae</taxon>
        <taxon>Arctiinae</taxon>
        <taxon>Arctium</taxon>
    </lineage>
</organism>
<dbReference type="Proteomes" id="UP001055879">
    <property type="component" value="Linkage Group LG08"/>
</dbReference>
<protein>
    <submittedName>
        <fullName evidence="1">Uncharacterized protein</fullName>
    </submittedName>
</protein>
<evidence type="ECO:0000313" key="2">
    <source>
        <dbReference type="Proteomes" id="UP001055879"/>
    </source>
</evidence>